<dbReference type="PROSITE" id="PS00584">
    <property type="entry name" value="PFKB_KINASES_2"/>
    <property type="match status" value="1"/>
</dbReference>
<dbReference type="AlphaFoldDB" id="A0A3Q8WTN2"/>
<feature type="domain" description="Carbohydrate kinase PfkB" evidence="4">
    <location>
        <begin position="61"/>
        <end position="333"/>
    </location>
</feature>
<reference evidence="5 6" key="1">
    <citation type="submission" date="2018-12" db="EMBL/GenBank/DDBJ databases">
        <title>Complete genome sequence of Flaviflexus salsibiostraticola KCTC 33148.</title>
        <authorList>
            <person name="Bae J.-W."/>
        </authorList>
    </citation>
    <scope>NUCLEOTIDE SEQUENCE [LARGE SCALE GENOMIC DNA]</scope>
    <source>
        <strain evidence="5 6">KCTC 33148</strain>
    </source>
</reference>
<evidence type="ECO:0000259" key="4">
    <source>
        <dbReference type="Pfam" id="PF00294"/>
    </source>
</evidence>
<evidence type="ECO:0000256" key="2">
    <source>
        <dbReference type="ARBA" id="ARBA00022679"/>
    </source>
</evidence>
<evidence type="ECO:0000256" key="3">
    <source>
        <dbReference type="ARBA" id="ARBA00022777"/>
    </source>
</evidence>
<dbReference type="PANTHER" id="PTHR43320">
    <property type="entry name" value="SUGAR KINASE"/>
    <property type="match status" value="1"/>
</dbReference>
<keyword evidence="6" id="KW-1185">Reference proteome</keyword>
<dbReference type="InterPro" id="IPR011611">
    <property type="entry name" value="PfkB_dom"/>
</dbReference>
<dbReference type="SUPFAM" id="SSF53613">
    <property type="entry name" value="Ribokinase-like"/>
    <property type="match status" value="1"/>
</dbReference>
<dbReference type="EMBL" id="CP034438">
    <property type="protein sequence ID" value="AZN30052.1"/>
    <property type="molecule type" value="Genomic_DNA"/>
</dbReference>
<evidence type="ECO:0000313" key="5">
    <source>
        <dbReference type="EMBL" id="AZN30052.1"/>
    </source>
</evidence>
<dbReference type="GO" id="GO:0016301">
    <property type="term" value="F:kinase activity"/>
    <property type="evidence" value="ECO:0007669"/>
    <property type="project" value="UniProtKB-KW"/>
</dbReference>
<dbReference type="InterPro" id="IPR052700">
    <property type="entry name" value="Carb_kinase_PfkB-like"/>
</dbReference>
<dbReference type="CDD" id="cd01166">
    <property type="entry name" value="KdgK"/>
    <property type="match status" value="1"/>
</dbReference>
<dbReference type="InterPro" id="IPR002173">
    <property type="entry name" value="Carboh/pur_kinase_PfkB_CS"/>
</dbReference>
<comment type="similarity">
    <text evidence="1">Belongs to the carbohydrate kinase PfkB family.</text>
</comment>
<protein>
    <submittedName>
        <fullName evidence="5">Sugar kinase</fullName>
    </submittedName>
</protein>
<dbReference type="PANTHER" id="PTHR43320:SF2">
    <property type="entry name" value="2-DEHYDRO-3-DEOXYGLUCONOKINASE_2-DEHYDRO-3-DEOXYGALACTONOKINASE"/>
    <property type="match status" value="1"/>
</dbReference>
<accession>A0A3Q8WTN2</accession>
<proteinExistence type="inferred from homology"/>
<dbReference type="KEGG" id="fsl:EJO69_06815"/>
<evidence type="ECO:0000313" key="6">
    <source>
        <dbReference type="Proteomes" id="UP000270021"/>
    </source>
</evidence>
<dbReference type="Proteomes" id="UP000270021">
    <property type="component" value="Chromosome"/>
</dbReference>
<dbReference type="Pfam" id="PF00294">
    <property type="entry name" value="PfkB"/>
    <property type="match status" value="1"/>
</dbReference>
<evidence type="ECO:0000256" key="1">
    <source>
        <dbReference type="ARBA" id="ARBA00010688"/>
    </source>
</evidence>
<dbReference type="OrthoDB" id="9808601at2"/>
<sequence length="355" mass="38384">MGCRTERLKERRPIRPCGDREQKLTNALDDQLVMRRTMSPDVVTLGEVMGTLRFSGQFGVGTTVTPSLAGAEANVSIALARLGHQVQWVGSLGQDTFGEGILKTLRGENVGVDHVVMRSEPTGLLVSRRVSLETKRVDYHRSGSAGRIFSAEQVTNALAEQPKLLHVTGITPALGDIARATVTEAVREARERGIVVSFDINFRRRLWDVEAARPVLSDLARQADIVFGGTDEFEVVTGEGDPSLALEKMSGMGVREVVWKSSHLARALTADGVSAVPNDVVQAVDPIGAGDAFVAGYLSAWIEGRAVEQRLKRAHTLGGIIVGIDGDWEGLPTRRELTTLESRAQDAVRSGSVER</sequence>
<dbReference type="InterPro" id="IPR029056">
    <property type="entry name" value="Ribokinase-like"/>
</dbReference>
<name>A0A3Q8WTN2_9ACTO</name>
<gene>
    <name evidence="5" type="ORF">EJO69_06815</name>
</gene>
<dbReference type="Gene3D" id="3.40.1190.20">
    <property type="match status" value="1"/>
</dbReference>
<keyword evidence="2" id="KW-0808">Transferase</keyword>
<organism evidence="5 6">
    <name type="scientific">Flaviflexus salsibiostraticola</name>
    <dbReference type="NCBI Taxonomy" id="1282737"/>
    <lineage>
        <taxon>Bacteria</taxon>
        <taxon>Bacillati</taxon>
        <taxon>Actinomycetota</taxon>
        <taxon>Actinomycetes</taxon>
        <taxon>Actinomycetales</taxon>
        <taxon>Actinomycetaceae</taxon>
        <taxon>Flaviflexus</taxon>
    </lineage>
</organism>
<keyword evidence="3 5" id="KW-0418">Kinase</keyword>